<dbReference type="RefSeq" id="WP_209335925.1">
    <property type="nucleotide sequence ID" value="NZ_JAGIYY010000004.1"/>
</dbReference>
<evidence type="ECO:0000313" key="2">
    <source>
        <dbReference type="Proteomes" id="UP000666240"/>
    </source>
</evidence>
<proteinExistence type="predicted"/>
<dbReference type="Proteomes" id="UP000666240">
    <property type="component" value="Unassembled WGS sequence"/>
</dbReference>
<keyword evidence="2" id="KW-1185">Reference proteome</keyword>
<dbReference type="EMBL" id="JAGIYY010000004">
    <property type="protein sequence ID" value="MBP0439907.1"/>
    <property type="molecule type" value="Genomic_DNA"/>
</dbReference>
<evidence type="ECO:0000313" key="1">
    <source>
        <dbReference type="EMBL" id="MBP0439907.1"/>
    </source>
</evidence>
<dbReference type="AlphaFoldDB" id="A0A8J7R1V2"/>
<sequence>MKENYLALAQRLKYEREAGRLVDAEKVEARHATRWSEERNAWENWPSSVCADMAAQLGADPIKLRVALESFVDRHLRERVRKGADASAAG</sequence>
<protein>
    <submittedName>
        <fullName evidence="1">Uncharacterized protein</fullName>
    </submittedName>
</protein>
<accession>A0A8J7R1V2</accession>
<name>A0A8J7R1V2_9HYPH</name>
<organism evidence="1 2">
    <name type="scientific">Tianweitania sediminis</name>
    <dbReference type="NCBI Taxonomy" id="1502156"/>
    <lineage>
        <taxon>Bacteria</taxon>
        <taxon>Pseudomonadati</taxon>
        <taxon>Pseudomonadota</taxon>
        <taxon>Alphaproteobacteria</taxon>
        <taxon>Hyphomicrobiales</taxon>
        <taxon>Phyllobacteriaceae</taxon>
        <taxon>Tianweitania</taxon>
    </lineage>
</organism>
<gene>
    <name evidence="1" type="ORF">J5Y06_14710</name>
</gene>
<reference evidence="1" key="1">
    <citation type="submission" date="2021-03" db="EMBL/GenBank/DDBJ databases">
        <title>Genome sequencing and assembly of Tianweitania sediminis.</title>
        <authorList>
            <person name="Chhetri G."/>
        </authorList>
    </citation>
    <scope>NUCLEOTIDE SEQUENCE</scope>
    <source>
        <strain evidence="1">Z8</strain>
    </source>
</reference>
<comment type="caution">
    <text evidence="1">The sequence shown here is derived from an EMBL/GenBank/DDBJ whole genome shotgun (WGS) entry which is preliminary data.</text>
</comment>